<dbReference type="Proteomes" id="UP000597613">
    <property type="component" value="Unassembled WGS sequence"/>
</dbReference>
<evidence type="ECO:0000256" key="1">
    <source>
        <dbReference type="SAM" id="MobiDB-lite"/>
    </source>
</evidence>
<name>A0ABR7AL07_9SPHN</name>
<evidence type="ECO:0000313" key="2">
    <source>
        <dbReference type="EMBL" id="MBC3941129.1"/>
    </source>
</evidence>
<dbReference type="InterPro" id="IPR007948">
    <property type="entry name" value="DUF736"/>
</dbReference>
<dbReference type="Pfam" id="PF05284">
    <property type="entry name" value="DUF736"/>
    <property type="match status" value="1"/>
</dbReference>
<accession>A0ABR7AL07</accession>
<proteinExistence type="predicted"/>
<feature type="region of interest" description="Disordered" evidence="1">
    <location>
        <begin position="100"/>
        <end position="120"/>
    </location>
</feature>
<feature type="region of interest" description="Disordered" evidence="1">
    <location>
        <begin position="40"/>
        <end position="63"/>
    </location>
</feature>
<feature type="compositionally biased region" description="Basic and acidic residues" evidence="1">
    <location>
        <begin position="107"/>
        <end position="120"/>
    </location>
</feature>
<keyword evidence="3" id="KW-1185">Reference proteome</keyword>
<evidence type="ECO:0000313" key="3">
    <source>
        <dbReference type="Proteomes" id="UP000597613"/>
    </source>
</evidence>
<protein>
    <submittedName>
        <fullName evidence="2">DUF736 domain-containing protein</fullName>
    </submittedName>
</protein>
<dbReference type="RefSeq" id="WP_187502897.1">
    <property type="nucleotide sequence ID" value="NZ_CP162536.1"/>
</dbReference>
<gene>
    <name evidence="2" type="ORF">H8S47_05445</name>
</gene>
<dbReference type="EMBL" id="JACONT010000007">
    <property type="protein sequence ID" value="MBC3941129.1"/>
    <property type="molecule type" value="Genomic_DNA"/>
</dbReference>
<reference evidence="2 3" key="1">
    <citation type="submission" date="2020-08" db="EMBL/GenBank/DDBJ databases">
        <title>Putative novel bacterial strains isolated from necrotic wheat leaf tissues caused by Xanthomonas translucens.</title>
        <authorList>
            <person name="Tambong J.T."/>
        </authorList>
    </citation>
    <scope>NUCLEOTIDE SEQUENCE [LARGE SCALE GENOMIC DNA]</scope>
    <source>
        <strain evidence="3">DOAB 1063</strain>
    </source>
</reference>
<organism evidence="2 3">
    <name type="scientific">Sphingomonas albertensis</name>
    <dbReference type="NCBI Taxonomy" id="2762591"/>
    <lineage>
        <taxon>Bacteria</taxon>
        <taxon>Pseudomonadati</taxon>
        <taxon>Pseudomonadota</taxon>
        <taxon>Alphaproteobacteria</taxon>
        <taxon>Sphingomonadales</taxon>
        <taxon>Sphingomonadaceae</taxon>
        <taxon>Sphingomonas</taxon>
    </lineage>
</organism>
<sequence length="120" mass="12990">MTMQIGEFTRTTSGFTGRVTTITLDFELALLPVEASDTEGAPNYRIHLGSDGEGPEIGAGWDRTGERAGPYVAVQLDCPSFVQPLRANLFRSGADEAAHHLVWNRPSKREGGAAKSEERS</sequence>
<comment type="caution">
    <text evidence="2">The sequence shown here is derived from an EMBL/GenBank/DDBJ whole genome shotgun (WGS) entry which is preliminary data.</text>
</comment>